<organism evidence="1">
    <name type="scientific">Siphoviridae sp. ctKcB20</name>
    <dbReference type="NCBI Taxonomy" id="2827568"/>
    <lineage>
        <taxon>Viruses</taxon>
        <taxon>Duplodnaviria</taxon>
        <taxon>Heunggongvirae</taxon>
        <taxon>Uroviricota</taxon>
        <taxon>Caudoviricetes</taxon>
    </lineage>
</organism>
<accession>A0A8S5LLQ2</accession>
<sequence>MTDMHDEVVEAVVEHYKGADENIAADCLLYLASLKDMRLAYAATRELEAMERCPECGSKLESYTHQVYHSEVDEPPQYETVTEIYCPQCDIRTGGYYV</sequence>
<protein>
    <submittedName>
        <fullName evidence="1">MqsA</fullName>
    </submittedName>
</protein>
<dbReference type="EMBL" id="BK015870">
    <property type="protein sequence ID" value="DAD70826.1"/>
    <property type="molecule type" value="Genomic_DNA"/>
</dbReference>
<reference evidence="1" key="1">
    <citation type="journal article" date="2021" name="Proc. Natl. Acad. Sci. U.S.A.">
        <title>A Catalog of Tens of Thousands of Viruses from Human Metagenomes Reveals Hidden Associations with Chronic Diseases.</title>
        <authorList>
            <person name="Tisza M.J."/>
            <person name="Buck C.B."/>
        </authorList>
    </citation>
    <scope>NUCLEOTIDE SEQUENCE</scope>
    <source>
        <strain evidence="1">CtKcB20</strain>
    </source>
</reference>
<evidence type="ECO:0000313" key="1">
    <source>
        <dbReference type="EMBL" id="DAD70826.1"/>
    </source>
</evidence>
<name>A0A8S5LLQ2_9CAUD</name>
<proteinExistence type="predicted"/>